<keyword evidence="1" id="KW-0812">Transmembrane</keyword>
<dbReference type="PANTHER" id="PTHR36927:SF3">
    <property type="entry name" value="GLUCANS BIOSYNTHESIS PROTEIN C"/>
    <property type="match status" value="1"/>
</dbReference>
<dbReference type="Pfam" id="PF01757">
    <property type="entry name" value="Acyl_transf_3"/>
    <property type="match status" value="1"/>
</dbReference>
<gene>
    <name evidence="3" type="ORF">ABB22_14460</name>
</gene>
<keyword evidence="4" id="KW-1185">Reference proteome</keyword>
<comment type="caution">
    <text evidence="3">The sequence shown here is derived from an EMBL/GenBank/DDBJ whole genome shotgun (WGS) entry which is preliminary data.</text>
</comment>
<dbReference type="EMBL" id="LDJG01000024">
    <property type="protein sequence ID" value="KRG55357.1"/>
    <property type="molecule type" value="Genomic_DNA"/>
</dbReference>
<dbReference type="Proteomes" id="UP000050902">
    <property type="component" value="Unassembled WGS sequence"/>
</dbReference>
<feature type="transmembrane region" description="Helical" evidence="1">
    <location>
        <begin position="179"/>
        <end position="200"/>
    </location>
</feature>
<reference evidence="3 4" key="1">
    <citation type="submission" date="2015-05" db="EMBL/GenBank/DDBJ databases">
        <title>Genome sequencing and analysis of members of genus Stenotrophomonas.</title>
        <authorList>
            <person name="Patil P.P."/>
            <person name="Midha S."/>
            <person name="Patil P.B."/>
        </authorList>
    </citation>
    <scope>NUCLEOTIDE SEQUENCE [LARGE SCALE GENOMIC DNA]</scope>
    <source>
        <strain evidence="3 4">DSM 12575</strain>
    </source>
</reference>
<dbReference type="InterPro" id="IPR050623">
    <property type="entry name" value="Glucan_succinyl_AcylTrfase"/>
</dbReference>
<dbReference type="InterPro" id="IPR002656">
    <property type="entry name" value="Acyl_transf_3_dom"/>
</dbReference>
<evidence type="ECO:0000256" key="1">
    <source>
        <dbReference type="SAM" id="Phobius"/>
    </source>
</evidence>
<evidence type="ECO:0000313" key="3">
    <source>
        <dbReference type="EMBL" id="KRG55357.1"/>
    </source>
</evidence>
<name>A0ABR5NH18_9GAMM</name>
<accession>A0ABR5NH18</accession>
<feature type="transmembrane region" description="Helical" evidence="1">
    <location>
        <begin position="54"/>
        <end position="72"/>
    </location>
</feature>
<feature type="transmembrane region" description="Helical" evidence="1">
    <location>
        <begin position="247"/>
        <end position="265"/>
    </location>
</feature>
<keyword evidence="1" id="KW-1133">Transmembrane helix</keyword>
<feature type="transmembrane region" description="Helical" evidence="1">
    <location>
        <begin position="348"/>
        <end position="371"/>
    </location>
</feature>
<keyword evidence="1" id="KW-0472">Membrane</keyword>
<evidence type="ECO:0000313" key="4">
    <source>
        <dbReference type="Proteomes" id="UP000050902"/>
    </source>
</evidence>
<feature type="transmembrane region" description="Helical" evidence="1">
    <location>
        <begin position="291"/>
        <end position="309"/>
    </location>
</feature>
<dbReference type="RefSeq" id="WP_055773166.1">
    <property type="nucleotide sequence ID" value="NZ_LDJG01000024.1"/>
</dbReference>
<feature type="transmembrane region" description="Helical" evidence="1">
    <location>
        <begin position="84"/>
        <end position="105"/>
    </location>
</feature>
<feature type="transmembrane region" description="Helical" evidence="1">
    <location>
        <begin position="220"/>
        <end position="240"/>
    </location>
</feature>
<protein>
    <recommendedName>
        <fullName evidence="2">Acyltransferase 3 domain-containing protein</fullName>
    </recommendedName>
</protein>
<evidence type="ECO:0000259" key="2">
    <source>
        <dbReference type="Pfam" id="PF01757"/>
    </source>
</evidence>
<feature type="transmembrane region" description="Helical" evidence="1">
    <location>
        <begin position="146"/>
        <end position="167"/>
    </location>
</feature>
<organism evidence="3 4">
    <name type="scientific">Stenotrophomonas nitritireducens</name>
    <dbReference type="NCBI Taxonomy" id="83617"/>
    <lineage>
        <taxon>Bacteria</taxon>
        <taxon>Pseudomonadati</taxon>
        <taxon>Pseudomonadota</taxon>
        <taxon>Gammaproteobacteria</taxon>
        <taxon>Lysobacterales</taxon>
        <taxon>Lysobacteraceae</taxon>
        <taxon>Stenotrophomonas</taxon>
    </lineage>
</organism>
<feature type="domain" description="Acyltransferase 3" evidence="2">
    <location>
        <begin position="5"/>
        <end position="366"/>
    </location>
</feature>
<sequence length="402" mass="46175">MPRRHDIDALRVIAFSLLILYHSAMVYVADWSFHIKSTYQAEWLQYPMIALNRWRMPLLFMISGIAIGLARVEGHRLRFAGTRSLRLLLPLVFGMLVVVPPQTYFQIIQQYGYTGGFAHFYKLYASGGLCRIDQCLVTPTWNHLWYLAYLLPYTLLLLAALPLLQWLRGRWGNAGEPRRLSVFMLLTLPVLWLLGVRLWLAPRFEETHALLNDWVVHAESLPLFLLGYVLAIQSGFWNWARQQRWRTLVAALLAIGVELCLRWFGHHPPSGPMPEWALHVPWYLVERIARVTYTWMALLAILGWGRALLDHPFRWLPYAGEAVFSWYILHQTLIIAIAYWLIPMKLGGGLEAALVVGGTVAGCLMVHEYLIRRVGWLRPLFGLKPRPAAPSIPIPKTAGMQP</sequence>
<dbReference type="PANTHER" id="PTHR36927">
    <property type="entry name" value="BLR4337 PROTEIN"/>
    <property type="match status" value="1"/>
</dbReference>
<feature type="transmembrane region" description="Helical" evidence="1">
    <location>
        <begin position="12"/>
        <end position="34"/>
    </location>
</feature>
<proteinExistence type="predicted"/>
<feature type="transmembrane region" description="Helical" evidence="1">
    <location>
        <begin position="321"/>
        <end position="342"/>
    </location>
</feature>